<gene>
    <name evidence="2" type="ORF">CA615_04090</name>
</gene>
<dbReference type="AlphaFoldDB" id="A0A328Q438"/>
<keyword evidence="1" id="KW-0812">Transmembrane</keyword>
<dbReference type="EMBL" id="NGJK01000046">
    <property type="protein sequence ID" value="RAP03067.1"/>
    <property type="molecule type" value="Genomic_DNA"/>
</dbReference>
<name>A0A328Q438_9EURY</name>
<evidence type="ECO:0008006" key="4">
    <source>
        <dbReference type="Google" id="ProtNLM"/>
    </source>
</evidence>
<feature type="transmembrane region" description="Helical" evidence="1">
    <location>
        <begin position="7"/>
        <end position="24"/>
    </location>
</feature>
<evidence type="ECO:0000256" key="1">
    <source>
        <dbReference type="SAM" id="Phobius"/>
    </source>
</evidence>
<dbReference type="GeneID" id="3855740"/>
<feature type="transmembrane region" description="Helical" evidence="1">
    <location>
        <begin position="30"/>
        <end position="50"/>
    </location>
</feature>
<sequence length="141" mass="15287">MNLNFDYLTSTIIGLFIGSLVLFLGRLLSFPISGILLAIIISALSASFLYNPSNKRNPNHRTLRGTMSSFLLCLIFSIFLTGYYIPKFSSILGTADISLGLSLVIVLLITVIGGIILGSFGGSIGSTFRDLVSVIYTEKRK</sequence>
<feature type="transmembrane region" description="Helical" evidence="1">
    <location>
        <begin position="62"/>
        <end position="85"/>
    </location>
</feature>
<evidence type="ECO:0000313" key="2">
    <source>
        <dbReference type="EMBL" id="RAP03067.1"/>
    </source>
</evidence>
<dbReference type="OMA" id="MFYLKAN"/>
<feature type="transmembrane region" description="Helical" evidence="1">
    <location>
        <begin position="97"/>
        <end position="120"/>
    </location>
</feature>
<protein>
    <recommendedName>
        <fullName evidence="4">DUF5518 domain-containing protein</fullName>
    </recommendedName>
</protein>
<evidence type="ECO:0000313" key="3">
    <source>
        <dbReference type="Proteomes" id="UP000248557"/>
    </source>
</evidence>
<dbReference type="RefSeq" id="WP_011406417.1">
    <property type="nucleotide sequence ID" value="NZ_CATZNA010000013.1"/>
</dbReference>
<proteinExistence type="predicted"/>
<dbReference type="Proteomes" id="UP000248557">
    <property type="component" value="Unassembled WGS sequence"/>
</dbReference>
<reference evidence="2 3" key="1">
    <citation type="submission" date="2017-05" db="EMBL/GenBank/DDBJ databases">
        <title>Host range expansion of the Methanosphaera genus to humans and monogastric animals involves recent and extensive reduction in genome content.</title>
        <authorList>
            <person name="Hoedt E.C."/>
            <person name="Volmer J.G."/>
            <person name="Parks D.H."/>
            <person name="Rosewarne C.P."/>
            <person name="Denman S.E."/>
            <person name="Mcsweeney C.S."/>
            <person name="O Cuiv P."/>
            <person name="Hugenholtz P."/>
            <person name="Tyson G.W."/>
            <person name="Morrison M."/>
        </authorList>
    </citation>
    <scope>NUCLEOTIDE SEQUENCE [LARGE SCALE GENOMIC DNA]</scope>
    <source>
        <strain evidence="2 3">PA5</strain>
    </source>
</reference>
<keyword evidence="1" id="KW-0472">Membrane</keyword>
<accession>A0A328Q438</accession>
<comment type="caution">
    <text evidence="2">The sequence shown here is derived from an EMBL/GenBank/DDBJ whole genome shotgun (WGS) entry which is preliminary data.</text>
</comment>
<organism evidence="2 3">
    <name type="scientific">Methanosphaera stadtmanae</name>
    <dbReference type="NCBI Taxonomy" id="2317"/>
    <lineage>
        <taxon>Archaea</taxon>
        <taxon>Methanobacteriati</taxon>
        <taxon>Methanobacteriota</taxon>
        <taxon>Methanomada group</taxon>
        <taxon>Methanobacteria</taxon>
        <taxon>Methanobacteriales</taxon>
        <taxon>Methanobacteriaceae</taxon>
        <taxon>Methanosphaera</taxon>
    </lineage>
</organism>
<keyword evidence="1" id="KW-1133">Transmembrane helix</keyword>